<evidence type="ECO:0000313" key="1">
    <source>
        <dbReference type="EMBL" id="KXO99148.1"/>
    </source>
</evidence>
<comment type="caution">
    <text evidence="1">The sequence shown here is derived from an EMBL/GenBank/DDBJ whole genome shotgun (WGS) entry which is preliminary data.</text>
</comment>
<reference evidence="1 2" key="1">
    <citation type="submission" date="2016-02" db="EMBL/GenBank/DDBJ databases">
        <authorList>
            <person name="Teng J.L."/>
            <person name="Tang Y."/>
            <person name="Huang Y."/>
            <person name="Guo F."/>
            <person name="Wei W."/>
            <person name="Chen J.H."/>
            <person name="Wong S.Y."/>
            <person name="Lau S.K."/>
            <person name="Woo P.C."/>
        </authorList>
    </citation>
    <scope>NUCLEOTIDE SEQUENCE [LARGE SCALE GENOMIC DNA]</scope>
    <source>
        <strain evidence="1 2">JCM 13375</strain>
    </source>
</reference>
<gene>
    <name evidence="1" type="ORF">AXK61_17895</name>
</gene>
<keyword evidence="2" id="KW-1185">Reference proteome</keyword>
<sequence length="123" mass="12722">MNFVTLSPRTYGGSLDTSALRHAARDLAASVSEITAGDLARPVATGGDVGDLYLRILEGVAAPAPSRDRLAAAANDYGAGYECAYLRAVDAAIDALTGPDAVDALLRDTRSLTTDLDRALELG</sequence>
<accession>A0A137ZLT1</accession>
<organism evidence="1 2">
    <name type="scientific">Tsukamurella pseudospumae</name>
    <dbReference type="NCBI Taxonomy" id="239498"/>
    <lineage>
        <taxon>Bacteria</taxon>
        <taxon>Bacillati</taxon>
        <taxon>Actinomycetota</taxon>
        <taxon>Actinomycetes</taxon>
        <taxon>Mycobacteriales</taxon>
        <taxon>Tsukamurellaceae</taxon>
        <taxon>Tsukamurella</taxon>
    </lineage>
</organism>
<proteinExistence type="predicted"/>
<dbReference type="Proteomes" id="UP000070409">
    <property type="component" value="Unassembled WGS sequence"/>
</dbReference>
<dbReference type="EMBL" id="LSRE01000010">
    <property type="protein sequence ID" value="KXO99148.1"/>
    <property type="molecule type" value="Genomic_DNA"/>
</dbReference>
<protein>
    <submittedName>
        <fullName evidence="1">Uncharacterized protein</fullName>
    </submittedName>
</protein>
<evidence type="ECO:0000313" key="2">
    <source>
        <dbReference type="Proteomes" id="UP000070409"/>
    </source>
</evidence>
<name>A0A137ZLT1_9ACTN</name>